<evidence type="ECO:0000313" key="3">
    <source>
        <dbReference type="Proteomes" id="UP001273505"/>
    </source>
</evidence>
<feature type="transmembrane region" description="Helical" evidence="1">
    <location>
        <begin position="18"/>
        <end position="41"/>
    </location>
</feature>
<feature type="transmembrane region" description="Helical" evidence="1">
    <location>
        <begin position="183"/>
        <end position="210"/>
    </location>
</feature>
<dbReference type="EMBL" id="JAXAFO010000013">
    <property type="protein sequence ID" value="MDX6849565.1"/>
    <property type="molecule type" value="Genomic_DNA"/>
</dbReference>
<dbReference type="Proteomes" id="UP001273505">
    <property type="component" value="Unassembled WGS sequence"/>
</dbReference>
<feature type="transmembrane region" description="Helical" evidence="1">
    <location>
        <begin position="222"/>
        <end position="240"/>
    </location>
</feature>
<gene>
    <name evidence="2" type="ORF">SCD92_09345</name>
</gene>
<dbReference type="RefSeq" id="WP_302724823.1">
    <property type="nucleotide sequence ID" value="NZ_JAULRU010000823.1"/>
</dbReference>
<comment type="caution">
    <text evidence="2">The sequence shown here is derived from an EMBL/GenBank/DDBJ whole genome shotgun (WGS) entry which is preliminary data.</text>
</comment>
<feature type="transmembrane region" description="Helical" evidence="1">
    <location>
        <begin position="138"/>
        <end position="163"/>
    </location>
</feature>
<reference evidence="2 3" key="1">
    <citation type="submission" date="2023-11" db="EMBL/GenBank/DDBJ databases">
        <title>Gilvimarinus fulvus sp. nov., isolated from the surface of Kelp.</title>
        <authorList>
            <person name="Sun Y.Y."/>
            <person name="Gong Y."/>
            <person name="Du Z.J."/>
        </authorList>
    </citation>
    <scope>NUCLEOTIDE SEQUENCE [LARGE SCALE GENOMIC DNA]</scope>
    <source>
        <strain evidence="2 3">SDUM040013</strain>
    </source>
</reference>
<feature type="transmembrane region" description="Helical" evidence="1">
    <location>
        <begin position="89"/>
        <end position="108"/>
    </location>
</feature>
<organism evidence="2 3">
    <name type="scientific">Gilvimarinus gilvus</name>
    <dbReference type="NCBI Taxonomy" id="3058038"/>
    <lineage>
        <taxon>Bacteria</taxon>
        <taxon>Pseudomonadati</taxon>
        <taxon>Pseudomonadota</taxon>
        <taxon>Gammaproteobacteria</taxon>
        <taxon>Cellvibrionales</taxon>
        <taxon>Cellvibrionaceae</taxon>
        <taxon>Gilvimarinus</taxon>
    </lineage>
</organism>
<accession>A0ABU4RXC9</accession>
<name>A0ABU4RXC9_9GAMM</name>
<sequence>MNSIITQFKREVWESPGIFYKAPIVLFVLIIFLSAISFYSLQNGVVADWDLQSNSEQWSWSLHSEIGSDKQGEDATPQTVVEKISHGQYIIYILFGIGCLFNTINYSLSALVTDRKDRSVLFFKSLPLSEWQVVSTKLVVAVFLLPLAYWLFALATVVAYTIIAGAFAKVVLGADPQVIWQQISFFSTLALSAVGLVLTALWALPMYAIILTFSALARKSPLGLLGAVLMFLWVLEKWIFGTHYLADTLRGYFGGLEIVGQVSFVPLESLELRSNAWRLLAAPGLYIGLAISALCVFAAVWLRDRRFEI</sequence>
<feature type="transmembrane region" description="Helical" evidence="1">
    <location>
        <begin position="276"/>
        <end position="302"/>
    </location>
</feature>
<protein>
    <recommendedName>
        <fullName evidence="4">ABC transporter permease</fullName>
    </recommendedName>
</protein>
<evidence type="ECO:0000256" key="1">
    <source>
        <dbReference type="SAM" id="Phobius"/>
    </source>
</evidence>
<evidence type="ECO:0008006" key="4">
    <source>
        <dbReference type="Google" id="ProtNLM"/>
    </source>
</evidence>
<proteinExistence type="predicted"/>
<keyword evidence="1" id="KW-1133">Transmembrane helix</keyword>
<keyword evidence="3" id="KW-1185">Reference proteome</keyword>
<keyword evidence="1" id="KW-0472">Membrane</keyword>
<keyword evidence="1" id="KW-0812">Transmembrane</keyword>
<evidence type="ECO:0000313" key="2">
    <source>
        <dbReference type="EMBL" id="MDX6849565.1"/>
    </source>
</evidence>